<evidence type="ECO:0000313" key="3">
    <source>
        <dbReference type="EMBL" id="KAF2460067.1"/>
    </source>
</evidence>
<dbReference type="GO" id="GO:0004725">
    <property type="term" value="F:protein tyrosine phosphatase activity"/>
    <property type="evidence" value="ECO:0007669"/>
    <property type="project" value="TreeGrafter"/>
</dbReference>
<dbReference type="Proteomes" id="UP000799766">
    <property type="component" value="Unassembled WGS sequence"/>
</dbReference>
<dbReference type="GO" id="GO:0005634">
    <property type="term" value="C:nucleus"/>
    <property type="evidence" value="ECO:0007669"/>
    <property type="project" value="TreeGrafter"/>
</dbReference>
<evidence type="ECO:0000256" key="1">
    <source>
        <dbReference type="SAM" id="MobiDB-lite"/>
    </source>
</evidence>
<dbReference type="GO" id="GO:0005737">
    <property type="term" value="C:cytoplasm"/>
    <property type="evidence" value="ECO:0007669"/>
    <property type="project" value="TreeGrafter"/>
</dbReference>
<reference evidence="3" key="1">
    <citation type="journal article" date="2020" name="Stud. Mycol.">
        <title>101 Dothideomycetes genomes: a test case for predicting lifestyles and emergence of pathogens.</title>
        <authorList>
            <person name="Haridas S."/>
            <person name="Albert R."/>
            <person name="Binder M."/>
            <person name="Bloem J."/>
            <person name="Labutti K."/>
            <person name="Salamov A."/>
            <person name="Andreopoulos B."/>
            <person name="Baker S."/>
            <person name="Barry K."/>
            <person name="Bills G."/>
            <person name="Bluhm B."/>
            <person name="Cannon C."/>
            <person name="Castanera R."/>
            <person name="Culley D."/>
            <person name="Daum C."/>
            <person name="Ezra D."/>
            <person name="Gonzalez J."/>
            <person name="Henrissat B."/>
            <person name="Kuo A."/>
            <person name="Liang C."/>
            <person name="Lipzen A."/>
            <person name="Lutzoni F."/>
            <person name="Magnuson J."/>
            <person name="Mondo S."/>
            <person name="Nolan M."/>
            <person name="Ohm R."/>
            <person name="Pangilinan J."/>
            <person name="Park H.-J."/>
            <person name="Ramirez L."/>
            <person name="Alfaro M."/>
            <person name="Sun H."/>
            <person name="Tritt A."/>
            <person name="Yoshinaga Y."/>
            <person name="Zwiers L.-H."/>
            <person name="Turgeon B."/>
            <person name="Goodwin S."/>
            <person name="Spatafora J."/>
            <person name="Crous P."/>
            <person name="Grigoriev I."/>
        </authorList>
    </citation>
    <scope>NUCLEOTIDE SEQUENCE</scope>
    <source>
        <strain evidence="3">ATCC 16933</strain>
    </source>
</reference>
<feature type="domain" description="Rhodanese" evidence="2">
    <location>
        <begin position="44"/>
        <end position="146"/>
    </location>
</feature>
<gene>
    <name evidence="3" type="ORF">BDY21DRAFT_299641</name>
</gene>
<keyword evidence="4" id="KW-1185">Reference proteome</keyword>
<evidence type="ECO:0000313" key="4">
    <source>
        <dbReference type="Proteomes" id="UP000799766"/>
    </source>
</evidence>
<protein>
    <submittedName>
        <fullName evidence="3">Rhodanese-like domain-containing protein</fullName>
    </submittedName>
</protein>
<dbReference type="OrthoDB" id="8300214at2759"/>
<dbReference type="EMBL" id="MU001674">
    <property type="protein sequence ID" value="KAF2460067.1"/>
    <property type="molecule type" value="Genomic_DNA"/>
</dbReference>
<name>A0A6A6P8D0_9PEZI</name>
<dbReference type="InterPro" id="IPR036873">
    <property type="entry name" value="Rhodanese-like_dom_sf"/>
</dbReference>
<feature type="region of interest" description="Disordered" evidence="1">
    <location>
        <begin position="1"/>
        <end position="21"/>
    </location>
</feature>
<accession>A0A6A6P8D0</accession>
<evidence type="ECO:0000259" key="2">
    <source>
        <dbReference type="PROSITE" id="PS50206"/>
    </source>
</evidence>
<dbReference type="PANTHER" id="PTHR10828:SF50">
    <property type="entry name" value="REDUCTASE (ARC2), PUTATIVE (AFU_ORTHOLOGUE AFUA_6G13400)-RELATED"/>
    <property type="match status" value="1"/>
</dbReference>
<proteinExistence type="predicted"/>
<dbReference type="Pfam" id="PF00581">
    <property type="entry name" value="Rhodanese"/>
    <property type="match status" value="1"/>
</dbReference>
<dbReference type="InterPro" id="IPR001763">
    <property type="entry name" value="Rhodanese-like_dom"/>
</dbReference>
<dbReference type="PROSITE" id="PS50206">
    <property type="entry name" value="RHODANESE_3"/>
    <property type="match status" value="1"/>
</dbReference>
<sequence>MSAASTETSGLPPEPAPWHAAFPAPQSEVSRIERSAILEGLVANDPHMLLVDVRRTDFEAGTIKGSINMPAQSFWWCREGLYRLCRQAGITRVIFYCGSSNGRGPRCAGWFADYIRESGLGEPEPQSLILEGGIKGWAKAGGDYVENMQAYEEAYWK</sequence>
<dbReference type="AlphaFoldDB" id="A0A6A6P8D0"/>
<dbReference type="Gene3D" id="3.40.250.10">
    <property type="entry name" value="Rhodanese-like domain"/>
    <property type="match status" value="1"/>
</dbReference>
<dbReference type="SMART" id="SM00450">
    <property type="entry name" value="RHOD"/>
    <property type="match status" value="1"/>
</dbReference>
<organism evidence="3 4">
    <name type="scientific">Lineolata rhizophorae</name>
    <dbReference type="NCBI Taxonomy" id="578093"/>
    <lineage>
        <taxon>Eukaryota</taxon>
        <taxon>Fungi</taxon>
        <taxon>Dikarya</taxon>
        <taxon>Ascomycota</taxon>
        <taxon>Pezizomycotina</taxon>
        <taxon>Dothideomycetes</taxon>
        <taxon>Dothideomycetes incertae sedis</taxon>
        <taxon>Lineolatales</taxon>
        <taxon>Lineolataceae</taxon>
        <taxon>Lineolata</taxon>
    </lineage>
</organism>
<dbReference type="PANTHER" id="PTHR10828">
    <property type="entry name" value="M-PHASE INDUCER PHOSPHATASE DUAL SPECIFICITY PHOSPHATASE CDC25"/>
    <property type="match status" value="1"/>
</dbReference>
<dbReference type="SUPFAM" id="SSF52821">
    <property type="entry name" value="Rhodanese/Cell cycle control phosphatase"/>
    <property type="match status" value="1"/>
</dbReference>